<dbReference type="Pfam" id="PF00854">
    <property type="entry name" value="PTR2"/>
    <property type="match status" value="2"/>
</dbReference>
<evidence type="ECO:0000256" key="5">
    <source>
        <dbReference type="ARBA" id="ARBA00023136"/>
    </source>
</evidence>
<protein>
    <submittedName>
        <fullName evidence="7">Uncharacterized protein</fullName>
    </submittedName>
</protein>
<evidence type="ECO:0000256" key="3">
    <source>
        <dbReference type="ARBA" id="ARBA00022692"/>
    </source>
</evidence>
<organism evidence="7 8">
    <name type="scientific">Malus baccata</name>
    <name type="common">Siberian crab apple</name>
    <name type="synonym">Pyrus baccata</name>
    <dbReference type="NCBI Taxonomy" id="106549"/>
    <lineage>
        <taxon>Eukaryota</taxon>
        <taxon>Viridiplantae</taxon>
        <taxon>Streptophyta</taxon>
        <taxon>Embryophyta</taxon>
        <taxon>Tracheophyta</taxon>
        <taxon>Spermatophyta</taxon>
        <taxon>Magnoliopsida</taxon>
        <taxon>eudicotyledons</taxon>
        <taxon>Gunneridae</taxon>
        <taxon>Pentapetalae</taxon>
        <taxon>rosids</taxon>
        <taxon>fabids</taxon>
        <taxon>Rosales</taxon>
        <taxon>Rosaceae</taxon>
        <taxon>Amygdaloideae</taxon>
        <taxon>Maleae</taxon>
        <taxon>Malus</taxon>
    </lineage>
</organism>
<keyword evidence="5 6" id="KW-0472">Membrane</keyword>
<feature type="transmembrane region" description="Helical" evidence="6">
    <location>
        <begin position="590"/>
        <end position="608"/>
    </location>
</feature>
<feature type="transmembrane region" description="Helical" evidence="6">
    <location>
        <begin position="33"/>
        <end position="54"/>
    </location>
</feature>
<comment type="similarity">
    <text evidence="2">Belongs to the major facilitator superfamily. Proton-dependent oligopeptide transporter (POT/PTR) (TC 2.A.17) family.</text>
</comment>
<evidence type="ECO:0000256" key="6">
    <source>
        <dbReference type="SAM" id="Phobius"/>
    </source>
</evidence>
<dbReference type="EMBL" id="VIEB01000439">
    <property type="protein sequence ID" value="TQD90870.1"/>
    <property type="molecule type" value="Genomic_DNA"/>
</dbReference>
<reference evidence="7 8" key="1">
    <citation type="journal article" date="2019" name="G3 (Bethesda)">
        <title>Sequencing of a Wild Apple (Malus baccata) Genome Unravels the Differences Between Cultivated and Wild Apple Species Regarding Disease Resistance and Cold Tolerance.</title>
        <authorList>
            <person name="Chen X."/>
        </authorList>
    </citation>
    <scope>NUCLEOTIDE SEQUENCE [LARGE SCALE GENOMIC DNA]</scope>
    <source>
        <strain evidence="8">cv. Shandingzi</strain>
        <tissue evidence="7">Leaves</tissue>
    </source>
</reference>
<dbReference type="AlphaFoldDB" id="A0A540LWJ0"/>
<dbReference type="Gene3D" id="1.20.1250.20">
    <property type="entry name" value="MFS general substrate transporter like domains"/>
    <property type="match status" value="3"/>
</dbReference>
<evidence type="ECO:0000313" key="7">
    <source>
        <dbReference type="EMBL" id="TQD90870.1"/>
    </source>
</evidence>
<dbReference type="InterPro" id="IPR036259">
    <property type="entry name" value="MFS_trans_sf"/>
</dbReference>
<feature type="transmembrane region" description="Helical" evidence="6">
    <location>
        <begin position="549"/>
        <end position="569"/>
    </location>
</feature>
<feature type="transmembrane region" description="Helical" evidence="6">
    <location>
        <begin position="391"/>
        <end position="416"/>
    </location>
</feature>
<evidence type="ECO:0000313" key="8">
    <source>
        <dbReference type="Proteomes" id="UP000315295"/>
    </source>
</evidence>
<feature type="transmembrane region" description="Helical" evidence="6">
    <location>
        <begin position="66"/>
        <end position="86"/>
    </location>
</feature>
<evidence type="ECO:0000256" key="2">
    <source>
        <dbReference type="ARBA" id="ARBA00005982"/>
    </source>
</evidence>
<feature type="transmembrane region" description="Helical" evidence="6">
    <location>
        <begin position="362"/>
        <end position="385"/>
    </location>
</feature>
<comment type="subcellular location">
    <subcellularLocation>
        <location evidence="1">Membrane</location>
        <topology evidence="1">Multi-pass membrane protein</topology>
    </subcellularLocation>
</comment>
<dbReference type="GO" id="GO:0006857">
    <property type="term" value="P:oligopeptide transport"/>
    <property type="evidence" value="ECO:0007669"/>
    <property type="project" value="InterPro"/>
</dbReference>
<sequence>MASKSDSVSDLGVEVKSIDATQVSNVVNGCTSLLPIIGAIIADSFFGCFPVILISSCVSFLDSVSWGLGFGLSALVNLIGLVIFASGTHFYCRDKPQGSPFVNIACVIVASIRKWKVKLSSSREDYDYHNDGEAKATPAAPKKSFTFSPAEAPAMESILGDGGIIDQRVGHKRMFETAFGEQLRCSLYISEQCSPGNRRGLEARRLNCTAMEVVHTPARTLMCLTLAAGGWQANLVVYLIEEFNVKSIDATQVSNVVNGCTSLFPIIGAIVADSFFGCFPVILISSFVSLLGLVLFTLTATIDSLRPPSCENGSSLCETPSKVQFAVLYASITLGSIGLGGTRFTIATMGANQFDKPKNQGIFFNWFFFAMYTATVVSSTVVVYIEDSVSWGLGFGLSALVNLIGLVIFSSGIHFYRRDKPQGSPFVNIARVVVASIRKWNVKLTSRREDYHYHNDGEAKTTPAAPKKSFRFLNSAALETEGDLKPDGSIARPWRLCTLQQVEDLKTIIRIFPVWSSSIFISTPIAIQMSLTVLQALKMDRHIGSHFKVPVGSVLVVVTIASCIAVPIIDRILYPGWQKLTHKSPTPLQRLGIGHVLNITGMAVSALVESKRLKTAHGSKVPMLVMWLFPQLVLVGIGEAFHFPGELQFCYQEFPASLRTTATAMVAMIIAIAFYLSTALVDLVRRVTEWLPDDINEGRIDNVYWVVVVLGVLNFGYFLLCAKLYKYQNVKGVEDSSSSVSQG</sequence>
<dbReference type="PROSITE" id="PS01022">
    <property type="entry name" value="PTR2_1"/>
    <property type="match status" value="1"/>
</dbReference>
<feature type="transmembrane region" description="Helical" evidence="6">
    <location>
        <begin position="703"/>
        <end position="722"/>
    </location>
</feature>
<keyword evidence="8" id="KW-1185">Reference proteome</keyword>
<name>A0A540LWJ0_MALBA</name>
<keyword evidence="4 6" id="KW-1133">Transmembrane helix</keyword>
<dbReference type="PANTHER" id="PTHR11654">
    <property type="entry name" value="OLIGOPEPTIDE TRANSPORTER-RELATED"/>
    <property type="match status" value="1"/>
</dbReference>
<keyword evidence="3 6" id="KW-0812">Transmembrane</keyword>
<dbReference type="GO" id="GO:0022857">
    <property type="term" value="F:transmembrane transporter activity"/>
    <property type="evidence" value="ECO:0007669"/>
    <property type="project" value="InterPro"/>
</dbReference>
<accession>A0A540LWJ0</accession>
<evidence type="ECO:0000256" key="1">
    <source>
        <dbReference type="ARBA" id="ARBA00004141"/>
    </source>
</evidence>
<proteinExistence type="inferred from homology"/>
<feature type="transmembrane region" description="Helical" evidence="6">
    <location>
        <begin position="662"/>
        <end position="683"/>
    </location>
</feature>
<dbReference type="CDD" id="cd17416">
    <property type="entry name" value="MFS_NPF1_2"/>
    <property type="match status" value="1"/>
</dbReference>
<dbReference type="SUPFAM" id="SSF103473">
    <property type="entry name" value="MFS general substrate transporter"/>
    <property type="match status" value="1"/>
</dbReference>
<comment type="caution">
    <text evidence="7">The sequence shown here is derived from an EMBL/GenBank/DDBJ whole genome shotgun (WGS) entry which is preliminary data.</text>
</comment>
<feature type="transmembrane region" description="Helical" evidence="6">
    <location>
        <begin position="322"/>
        <end position="341"/>
    </location>
</feature>
<dbReference type="GO" id="GO:0016020">
    <property type="term" value="C:membrane"/>
    <property type="evidence" value="ECO:0007669"/>
    <property type="project" value="UniProtKB-SubCell"/>
</dbReference>
<feature type="transmembrane region" description="Helical" evidence="6">
    <location>
        <begin position="514"/>
        <end position="537"/>
    </location>
</feature>
<evidence type="ECO:0000256" key="4">
    <source>
        <dbReference type="ARBA" id="ARBA00022989"/>
    </source>
</evidence>
<feature type="transmembrane region" description="Helical" evidence="6">
    <location>
        <begin position="620"/>
        <end position="641"/>
    </location>
</feature>
<feature type="transmembrane region" description="Helical" evidence="6">
    <location>
        <begin position="252"/>
        <end position="272"/>
    </location>
</feature>
<dbReference type="InterPro" id="IPR018456">
    <property type="entry name" value="PTR2_symporter_CS"/>
</dbReference>
<dbReference type="InterPro" id="IPR000109">
    <property type="entry name" value="POT_fam"/>
</dbReference>
<dbReference type="Proteomes" id="UP000315295">
    <property type="component" value="Unassembled WGS sequence"/>
</dbReference>
<feature type="transmembrane region" description="Helical" evidence="6">
    <location>
        <begin position="279"/>
        <end position="302"/>
    </location>
</feature>
<gene>
    <name evidence="7" type="ORF">C1H46_023549</name>
</gene>